<dbReference type="PANTHER" id="PTHR43826">
    <property type="entry name" value="GLUCOSE-6-PHOSPHATE EXCHANGER SLC37A4"/>
    <property type="match status" value="1"/>
</dbReference>
<dbReference type="EMBL" id="CP112932">
    <property type="protein sequence ID" value="WPY00989.1"/>
    <property type="molecule type" value="Genomic_DNA"/>
</dbReference>
<keyword evidence="3 5" id="KW-1133">Transmembrane helix</keyword>
<sequence length="418" mass="46477">MFYNKQQGILPFVMWLFPLSFFTYQFILRLWPGLMMQQIMQQFMIDATEFGLLASCYYYGYAAMQIPVAMALDRYSPRYVVFLSALVCGIAAATLSYTENWYIALISRCCIGAGSAVGFLGTSKVVSQWFSQEQYARMIGFTFTIGLMGAIYGGKPVSIMVMSLGWYKVSIILSSVAVIIGILTYLFLRAPTTDTNLTEITAVLQIRDFRKLINSPVMWILAIANLLMVGSLEGFADVWGVPYLMTTYHIAKGDAAELISFIFLGMLVGGPVLALCAKKLGNYLVISLCGMIMAIIFAQLLWLSNSEISLLLLRCLFVIIGIMCCYQVLIFAIGCELVEAKLLGVTVAFLNCINMLGGVFFHTSIGFIMDLFWTGKMQDDLRIYSVESYSYALSIIPLCALIGASMVLLVRVIIAKRK</sequence>
<dbReference type="PANTHER" id="PTHR43826:SF3">
    <property type="entry name" value="GLUCOSE-6-PHOSPHATE EXCHANGER SLC37A4"/>
    <property type="match status" value="1"/>
</dbReference>
<dbReference type="PROSITE" id="PS50850">
    <property type="entry name" value="MFS"/>
    <property type="match status" value="1"/>
</dbReference>
<feature type="transmembrane region" description="Helical" evidence="5">
    <location>
        <begin position="101"/>
        <end position="123"/>
    </location>
</feature>
<keyword evidence="4 5" id="KW-0472">Membrane</keyword>
<reference evidence="7 8" key="1">
    <citation type="submission" date="2022-10" db="EMBL/GenBank/DDBJ databases">
        <title>Host association and intracellularity evolved multiple times independently in the Rickettsiales.</title>
        <authorList>
            <person name="Castelli M."/>
            <person name="Nardi T."/>
            <person name="Gammuto L."/>
            <person name="Bellinzona G."/>
            <person name="Sabaneyeva E."/>
            <person name="Potekhin A."/>
            <person name="Serra V."/>
            <person name="Petroni G."/>
            <person name="Sassera D."/>
        </authorList>
    </citation>
    <scope>NUCLEOTIDE SEQUENCE [LARGE SCALE GENOMIC DNA]</scope>
    <source>
        <strain evidence="7 8">Kr 154-4</strain>
    </source>
</reference>
<feature type="transmembrane region" description="Helical" evidence="5">
    <location>
        <begin position="12"/>
        <end position="31"/>
    </location>
</feature>
<comment type="subcellular location">
    <subcellularLocation>
        <location evidence="1">Cell inner membrane</location>
        <topology evidence="1">Multi-pass membrane protein</topology>
    </subcellularLocation>
</comment>
<evidence type="ECO:0000259" key="6">
    <source>
        <dbReference type="PROSITE" id="PS50850"/>
    </source>
</evidence>
<feature type="transmembrane region" description="Helical" evidence="5">
    <location>
        <begin position="51"/>
        <end position="72"/>
    </location>
</feature>
<dbReference type="Pfam" id="PF07690">
    <property type="entry name" value="MFS_1"/>
    <property type="match status" value="1"/>
</dbReference>
<dbReference type="InterPro" id="IPR051337">
    <property type="entry name" value="OPA_Antiporter"/>
</dbReference>
<evidence type="ECO:0000256" key="5">
    <source>
        <dbReference type="SAM" id="Phobius"/>
    </source>
</evidence>
<accession>A0ABZ0UY47</accession>
<evidence type="ECO:0000256" key="3">
    <source>
        <dbReference type="ARBA" id="ARBA00022989"/>
    </source>
</evidence>
<feature type="transmembrane region" description="Helical" evidence="5">
    <location>
        <begin position="217"/>
        <end position="236"/>
    </location>
</feature>
<feature type="domain" description="Major facilitator superfamily (MFS) profile" evidence="6">
    <location>
        <begin position="13"/>
        <end position="418"/>
    </location>
</feature>
<feature type="transmembrane region" description="Helical" evidence="5">
    <location>
        <begin position="166"/>
        <end position="188"/>
    </location>
</feature>
<feature type="transmembrane region" description="Helical" evidence="5">
    <location>
        <begin position="389"/>
        <end position="414"/>
    </location>
</feature>
<feature type="transmembrane region" description="Helical" evidence="5">
    <location>
        <begin position="283"/>
        <end position="302"/>
    </location>
</feature>
<evidence type="ECO:0000256" key="2">
    <source>
        <dbReference type="ARBA" id="ARBA00022692"/>
    </source>
</evidence>
<dbReference type="InterPro" id="IPR011701">
    <property type="entry name" value="MFS"/>
</dbReference>
<organism evidence="7 8">
    <name type="scientific">Candidatus Trichorickettsia mobilis</name>
    <dbReference type="NCBI Taxonomy" id="1346319"/>
    <lineage>
        <taxon>Bacteria</taxon>
        <taxon>Pseudomonadati</taxon>
        <taxon>Pseudomonadota</taxon>
        <taxon>Alphaproteobacteria</taxon>
        <taxon>Rickettsiales</taxon>
        <taxon>Rickettsiaceae</taxon>
        <taxon>Rickettsieae</taxon>
        <taxon>Candidatus Trichorickettsia</taxon>
    </lineage>
</organism>
<dbReference type="SUPFAM" id="SSF103473">
    <property type="entry name" value="MFS general substrate transporter"/>
    <property type="match status" value="1"/>
</dbReference>
<evidence type="ECO:0000313" key="7">
    <source>
        <dbReference type="EMBL" id="WPY00989.1"/>
    </source>
</evidence>
<name>A0ABZ0UY47_9RICK</name>
<dbReference type="InterPro" id="IPR036259">
    <property type="entry name" value="MFS_trans_sf"/>
</dbReference>
<dbReference type="Proteomes" id="UP001326613">
    <property type="component" value="Chromosome"/>
</dbReference>
<dbReference type="RefSeq" id="WP_323737805.1">
    <property type="nucleotide sequence ID" value="NZ_CP112932.1"/>
</dbReference>
<dbReference type="Gene3D" id="1.20.1250.20">
    <property type="entry name" value="MFS general substrate transporter like domains"/>
    <property type="match status" value="2"/>
</dbReference>
<keyword evidence="8" id="KW-1185">Reference proteome</keyword>
<gene>
    <name evidence="7" type="ORF">Trichorick_00879</name>
</gene>
<proteinExistence type="predicted"/>
<feature type="transmembrane region" description="Helical" evidence="5">
    <location>
        <begin position="308"/>
        <end position="335"/>
    </location>
</feature>
<evidence type="ECO:0000256" key="4">
    <source>
        <dbReference type="ARBA" id="ARBA00023136"/>
    </source>
</evidence>
<feature type="transmembrane region" description="Helical" evidence="5">
    <location>
        <begin position="79"/>
        <end position="95"/>
    </location>
</feature>
<evidence type="ECO:0000313" key="8">
    <source>
        <dbReference type="Proteomes" id="UP001326613"/>
    </source>
</evidence>
<feature type="transmembrane region" description="Helical" evidence="5">
    <location>
        <begin position="135"/>
        <end position="154"/>
    </location>
</feature>
<dbReference type="InterPro" id="IPR020846">
    <property type="entry name" value="MFS_dom"/>
</dbReference>
<protein>
    <submittedName>
        <fullName evidence="7">MFS transporter</fullName>
    </submittedName>
</protein>
<feature type="transmembrane region" description="Helical" evidence="5">
    <location>
        <begin position="256"/>
        <end position="276"/>
    </location>
</feature>
<keyword evidence="2 5" id="KW-0812">Transmembrane</keyword>
<feature type="transmembrane region" description="Helical" evidence="5">
    <location>
        <begin position="342"/>
        <end position="369"/>
    </location>
</feature>
<evidence type="ECO:0000256" key="1">
    <source>
        <dbReference type="ARBA" id="ARBA00004429"/>
    </source>
</evidence>